<dbReference type="GO" id="GO:0050269">
    <property type="term" value="F:coniferyl-aldehyde dehydrogenase [NAD(P)+] activity"/>
    <property type="evidence" value="ECO:0007669"/>
    <property type="project" value="UniProtKB-EC"/>
</dbReference>
<accession>A0A1J5Q9I3</accession>
<evidence type="ECO:0000256" key="1">
    <source>
        <dbReference type="ARBA" id="ARBA00009986"/>
    </source>
</evidence>
<dbReference type="EC" id="1.2.1.68" evidence="5"/>
<sequence length="141" mass="15515">MLCLDPPDGLALMREEIFGPLLPVIGYDSVDDALARINAGDRPLALYWFDDDRARVERVLRATHAGGVTLNDTLLHVAQDTLPFGGVGASGNGAYHGRWGFERFSHLKPVLAQPRLGLGALVRPPYGRRFDALTALLRRLR</sequence>
<dbReference type="InterPro" id="IPR016161">
    <property type="entry name" value="Ald_DH/histidinol_DH"/>
</dbReference>
<dbReference type="Gene3D" id="3.40.605.10">
    <property type="entry name" value="Aldehyde Dehydrogenase, Chain A, domain 1"/>
    <property type="match status" value="1"/>
</dbReference>
<evidence type="ECO:0000313" key="5">
    <source>
        <dbReference type="EMBL" id="OIQ80048.1"/>
    </source>
</evidence>
<dbReference type="InterPro" id="IPR012394">
    <property type="entry name" value="Aldehyde_DH_NAD(P)"/>
</dbReference>
<dbReference type="GO" id="GO:0004029">
    <property type="term" value="F:aldehyde dehydrogenase (NAD+) activity"/>
    <property type="evidence" value="ECO:0007669"/>
    <property type="project" value="TreeGrafter"/>
</dbReference>
<evidence type="ECO:0000259" key="4">
    <source>
        <dbReference type="Pfam" id="PF00171"/>
    </source>
</evidence>
<keyword evidence="3" id="KW-0520">NAD</keyword>
<dbReference type="PANTHER" id="PTHR43570:SF20">
    <property type="entry name" value="ALDEHYDE DEHYDROGENASE ALDX-RELATED"/>
    <property type="match status" value="1"/>
</dbReference>
<comment type="caution">
    <text evidence="5">The sequence shown here is derived from an EMBL/GenBank/DDBJ whole genome shotgun (WGS) entry which is preliminary data.</text>
</comment>
<dbReference type="EMBL" id="MLJW01001116">
    <property type="protein sequence ID" value="OIQ80048.1"/>
    <property type="molecule type" value="Genomic_DNA"/>
</dbReference>
<reference evidence="5" key="1">
    <citation type="submission" date="2016-10" db="EMBL/GenBank/DDBJ databases">
        <title>Sequence of Gallionella enrichment culture.</title>
        <authorList>
            <person name="Poehlein A."/>
            <person name="Muehling M."/>
            <person name="Daniel R."/>
        </authorList>
    </citation>
    <scope>NUCLEOTIDE SEQUENCE</scope>
</reference>
<name>A0A1J5Q9I3_9ZZZZ</name>
<feature type="domain" description="Aldehyde dehydrogenase" evidence="4">
    <location>
        <begin position="6"/>
        <end position="109"/>
    </location>
</feature>
<gene>
    <name evidence="5" type="primary">calB_8</name>
    <name evidence="5" type="ORF">GALL_381970</name>
</gene>
<dbReference type="InterPro" id="IPR015590">
    <property type="entry name" value="Aldehyde_DH_dom"/>
</dbReference>
<dbReference type="Pfam" id="PF00171">
    <property type="entry name" value="Aldedh"/>
    <property type="match status" value="1"/>
</dbReference>
<dbReference type="InterPro" id="IPR016163">
    <property type="entry name" value="Ald_DH_C"/>
</dbReference>
<dbReference type="InterPro" id="IPR016162">
    <property type="entry name" value="Ald_DH_N"/>
</dbReference>
<proteinExistence type="inferred from homology"/>
<dbReference type="GO" id="GO:0005737">
    <property type="term" value="C:cytoplasm"/>
    <property type="evidence" value="ECO:0007669"/>
    <property type="project" value="TreeGrafter"/>
</dbReference>
<keyword evidence="2 5" id="KW-0560">Oxidoreductase</keyword>
<dbReference type="SUPFAM" id="SSF53720">
    <property type="entry name" value="ALDH-like"/>
    <property type="match status" value="1"/>
</dbReference>
<dbReference type="Gene3D" id="3.40.309.10">
    <property type="entry name" value="Aldehyde Dehydrogenase, Chain A, domain 2"/>
    <property type="match status" value="1"/>
</dbReference>
<protein>
    <submittedName>
        <fullName evidence="5">Coniferyl aldehyde dehydrogenase</fullName>
        <ecNumber evidence="5">1.2.1.68</ecNumber>
    </submittedName>
</protein>
<dbReference type="GO" id="GO:0006081">
    <property type="term" value="P:aldehyde metabolic process"/>
    <property type="evidence" value="ECO:0007669"/>
    <property type="project" value="InterPro"/>
</dbReference>
<evidence type="ECO:0000256" key="3">
    <source>
        <dbReference type="ARBA" id="ARBA00023027"/>
    </source>
</evidence>
<organism evidence="5">
    <name type="scientific">mine drainage metagenome</name>
    <dbReference type="NCBI Taxonomy" id="410659"/>
    <lineage>
        <taxon>unclassified sequences</taxon>
        <taxon>metagenomes</taxon>
        <taxon>ecological metagenomes</taxon>
    </lineage>
</organism>
<dbReference type="PANTHER" id="PTHR43570">
    <property type="entry name" value="ALDEHYDE DEHYDROGENASE"/>
    <property type="match status" value="1"/>
</dbReference>
<evidence type="ECO:0000256" key="2">
    <source>
        <dbReference type="ARBA" id="ARBA00023002"/>
    </source>
</evidence>
<comment type="similarity">
    <text evidence="1">Belongs to the aldehyde dehydrogenase family.</text>
</comment>
<dbReference type="AlphaFoldDB" id="A0A1J5Q9I3"/>